<dbReference type="EMBL" id="MN739012">
    <property type="protein sequence ID" value="QHT35033.1"/>
    <property type="molecule type" value="Genomic_DNA"/>
</dbReference>
<evidence type="ECO:0000313" key="1">
    <source>
        <dbReference type="EMBL" id="QHT35033.1"/>
    </source>
</evidence>
<accession>A0A6C0F328</accession>
<name>A0A6C0F328_9ZZZZ</name>
<reference evidence="1" key="1">
    <citation type="journal article" date="2020" name="Nature">
        <title>Giant virus diversity and host interactions through global metagenomics.</title>
        <authorList>
            <person name="Schulz F."/>
            <person name="Roux S."/>
            <person name="Paez-Espino D."/>
            <person name="Jungbluth S."/>
            <person name="Walsh D.A."/>
            <person name="Denef V.J."/>
            <person name="McMahon K.D."/>
            <person name="Konstantinidis K.T."/>
            <person name="Eloe-Fadrosh E.A."/>
            <person name="Kyrpides N.C."/>
            <person name="Woyke T."/>
        </authorList>
    </citation>
    <scope>NUCLEOTIDE SEQUENCE</scope>
    <source>
        <strain evidence="1">GVMAG-M-3300009180-1</strain>
    </source>
</reference>
<protein>
    <submittedName>
        <fullName evidence="1">Uncharacterized protein</fullName>
    </submittedName>
</protein>
<organism evidence="1">
    <name type="scientific">viral metagenome</name>
    <dbReference type="NCBI Taxonomy" id="1070528"/>
    <lineage>
        <taxon>unclassified sequences</taxon>
        <taxon>metagenomes</taxon>
        <taxon>organismal metagenomes</taxon>
    </lineage>
</organism>
<dbReference type="AlphaFoldDB" id="A0A6C0F328"/>
<proteinExistence type="predicted"/>
<sequence length="83" mass="9096">MTYVYVVIENGDPYPAVYTSFAVAVSAAKVRHAETIIEELLEADGEPICSDLDVPENEITGKTLLYVEKGIHIEICKLPITSV</sequence>